<dbReference type="GO" id="GO:0016197">
    <property type="term" value="P:endosomal transport"/>
    <property type="evidence" value="ECO:0000318"/>
    <property type="project" value="GO_Central"/>
</dbReference>
<dbReference type="InterPro" id="IPR048981">
    <property type="entry name" value="AP5B1_C"/>
</dbReference>
<protein>
    <submittedName>
        <fullName evidence="4">Uncharacterized protein LOC104592558</fullName>
    </submittedName>
</protein>
<dbReference type="STRING" id="4432.A0A1U7Z9Z4"/>
<dbReference type="GeneID" id="104592558"/>
<gene>
    <name evidence="4" type="primary">LOC104592558</name>
</gene>
<feature type="domain" description="AP5B1 middle" evidence="1">
    <location>
        <begin position="248"/>
        <end position="405"/>
    </location>
</feature>
<reference evidence="4" key="1">
    <citation type="submission" date="2025-08" db="UniProtKB">
        <authorList>
            <consortium name="RefSeq"/>
        </authorList>
    </citation>
    <scope>IDENTIFICATION</scope>
</reference>
<dbReference type="InterPro" id="IPR038741">
    <property type="entry name" value="AP5B1"/>
</dbReference>
<dbReference type="PANTHER" id="PTHR34033">
    <property type="entry name" value="AP-5 COMPLEX SUBUNIT BETA-1"/>
    <property type="match status" value="1"/>
</dbReference>
<dbReference type="PANTHER" id="PTHR34033:SF1">
    <property type="entry name" value="AP-5 COMPLEX SUBUNIT BETA-1"/>
    <property type="match status" value="1"/>
</dbReference>
<dbReference type="AlphaFoldDB" id="A0A1U7Z9Z4"/>
<evidence type="ECO:0000313" key="3">
    <source>
        <dbReference type="Proteomes" id="UP000189703"/>
    </source>
</evidence>
<evidence type="ECO:0000313" key="4">
    <source>
        <dbReference type="RefSeq" id="XP_010250298.1"/>
    </source>
</evidence>
<organism evidence="3 4">
    <name type="scientific">Nelumbo nucifera</name>
    <name type="common">Sacred lotus</name>
    <dbReference type="NCBI Taxonomy" id="4432"/>
    <lineage>
        <taxon>Eukaryota</taxon>
        <taxon>Viridiplantae</taxon>
        <taxon>Streptophyta</taxon>
        <taxon>Embryophyta</taxon>
        <taxon>Tracheophyta</taxon>
        <taxon>Spermatophyta</taxon>
        <taxon>Magnoliopsida</taxon>
        <taxon>Proteales</taxon>
        <taxon>Nelumbonaceae</taxon>
        <taxon>Nelumbo</taxon>
    </lineage>
</organism>
<proteinExistence type="predicted"/>
<feature type="domain" description="AP5B1 C-terminal" evidence="2">
    <location>
        <begin position="1070"/>
        <end position="1125"/>
    </location>
</feature>
<keyword evidence="3" id="KW-1185">Reference proteome</keyword>
<evidence type="ECO:0000259" key="1">
    <source>
        <dbReference type="Pfam" id="PF21588"/>
    </source>
</evidence>
<dbReference type="OMA" id="SEPFNHA"/>
<dbReference type="Proteomes" id="UP000189703">
    <property type="component" value="Unplaced"/>
</dbReference>
<dbReference type="InterPro" id="IPR048979">
    <property type="entry name" value="AP5B1_middle"/>
</dbReference>
<sequence>MEKPLKQLSTQEWEVLIDDFQSGAPRRERWLSQYSGLALLEVSLSSILRKDFPLKLQLIVFLEEFADVLIREFEVEEALGRLIEALRAVVQAPMDGISVTYSLKEQMMISVTSVVITIDGFKSAIRHVESLTELLLTVINRPNHGLDRQTRAIACVCLRELERNYPCLLAEIAGHLWSLCQSERTHASQSYILLLTSVIHDLVISKTNVSILTTSVPLVPFNVPHSLLATGEAGSSSGLNKELSVSNIRELRKVMAFLLERPQILTPCGMIEFMSMLMRVAVALELQASLLKVQFSGLLYSYDPILCHVVLMLYSRFSDAFDGQEAEIARRLMLISREVQHHLVFRLLAIHWLLGFVGLTQRRELTKKNPIFNMVLSFYPTVFDPLALKALKLDILAYCAICLDLSRTENPSGVLSEEVNTEVSVVKLFEDGHVSVSAFKWLPPWSTETAVAFRTFHKFLIGATPHSICDSSTIRVLMESTIFHRLQRMLVNMALEFRRLVPVIVAFIDRLLGCHSHCWLGERLLQTFDEHMLPKVIKDYQLASYFPIFNRIAENDTIPPHGLLELLTSFVVALVEKHGPDTGMKSWSLGSKVLGICRTMLMHHNSSRVFFTLTHLLAFTCLYFPDLEIRDNARIYLRMLVCIPGKKLRDILNLGEQLPSISPSQPGSSFLHAEFPQPYDDLRKSRNLSSYIYLERVIPLLVKQSWSLSLPTFSVGDEGTSYLEGIGDSEAPVDVETEPEGSSDVQIVSNTERNRQSPEPLRVMDTKVSEILVILRRHFSCIPDFRHMPGIKIRIPCIIRFEAEPFNRIWGLPATNLDGVDALAMPAIYATVLTFSSSSPYGSIPSCHIPFLLGESLRKDHTSEKRDCLDIVLVENESQSQEEENFRVPVVVELEPREPMPGLVDVSIEANAESGQIIHGHLQSISVGIEDMFLKANVPSDIPEDEVPCYYSDLFVALWEACGNSSNIGRETFPLRGGKCSAAISGTQSVKLLEVPSGSLIPAVERHLAPFIVSVTGRPLINRMKDGGVIGDIIWKDETLDSVLDTTSATDFNGGPLQLEYVGESGRENHFSISKRDMGHILILIFLPPRFHLLFQMEVCDISTLVRIRTDHWPCLAYIDEYLEALFFT</sequence>
<name>A0A1U7Z9Z4_NELNU</name>
<evidence type="ECO:0000259" key="2">
    <source>
        <dbReference type="Pfam" id="PF21590"/>
    </source>
</evidence>
<dbReference type="eggNOG" id="ENOG502QVTX">
    <property type="taxonomic scope" value="Eukaryota"/>
</dbReference>
<accession>A0A1U7Z9Z4</accession>
<dbReference type="KEGG" id="nnu:104592558"/>
<dbReference type="FunCoup" id="A0A1U7Z9Z4">
    <property type="interactions" value="1907"/>
</dbReference>
<dbReference type="RefSeq" id="XP_010250298.1">
    <property type="nucleotide sequence ID" value="XM_010251996.2"/>
</dbReference>
<dbReference type="Pfam" id="PF21588">
    <property type="entry name" value="AP5B1_middle"/>
    <property type="match status" value="2"/>
</dbReference>
<feature type="domain" description="AP5B1 middle" evidence="1">
    <location>
        <begin position="481"/>
        <end position="648"/>
    </location>
</feature>
<dbReference type="Pfam" id="PF21590">
    <property type="entry name" value="AP5B1_C"/>
    <property type="match status" value="1"/>
</dbReference>
<dbReference type="OrthoDB" id="646197at2759"/>
<dbReference type="GO" id="GO:0030119">
    <property type="term" value="C:AP-type membrane coat adaptor complex"/>
    <property type="evidence" value="ECO:0000318"/>
    <property type="project" value="GO_Central"/>
</dbReference>